<proteinExistence type="predicted"/>
<comment type="caution">
    <text evidence="2">The sequence shown here is derived from an EMBL/GenBank/DDBJ whole genome shotgun (WGS) entry which is preliminary data.</text>
</comment>
<dbReference type="Proteomes" id="UP000471147">
    <property type="component" value="Unassembled WGS sequence"/>
</dbReference>
<keyword evidence="3" id="KW-1185">Reference proteome</keyword>
<dbReference type="NCBIfam" id="TIGR01439">
    <property type="entry name" value="lp_hng_hel_AbrB"/>
    <property type="match status" value="1"/>
</dbReference>
<accession>A0A6I4LXM5</accession>
<organism evidence="2 3">
    <name type="scientific">Sphingorhabdus profundilacus</name>
    <dbReference type="NCBI Taxonomy" id="2509718"/>
    <lineage>
        <taxon>Bacteria</taxon>
        <taxon>Pseudomonadati</taxon>
        <taxon>Pseudomonadota</taxon>
        <taxon>Alphaproteobacteria</taxon>
        <taxon>Sphingomonadales</taxon>
        <taxon>Sphingomonadaceae</taxon>
        <taxon>Sphingorhabdus</taxon>
    </lineage>
</organism>
<evidence type="ECO:0000313" key="2">
    <source>
        <dbReference type="EMBL" id="MVZ96843.1"/>
    </source>
</evidence>
<protein>
    <submittedName>
        <fullName evidence="2">AbrB/MazE/SpoVT family DNA-binding domain-containing protein</fullName>
    </submittedName>
</protein>
<feature type="domain" description="SpoVT-AbrB" evidence="1">
    <location>
        <begin position="10"/>
        <end position="53"/>
    </location>
</feature>
<dbReference type="SMART" id="SM00966">
    <property type="entry name" value="SpoVT_AbrB"/>
    <property type="match status" value="1"/>
</dbReference>
<dbReference type="SUPFAM" id="SSF89447">
    <property type="entry name" value="AbrB/MazE/MraZ-like"/>
    <property type="match status" value="1"/>
</dbReference>
<evidence type="ECO:0000259" key="1">
    <source>
        <dbReference type="SMART" id="SM00966"/>
    </source>
</evidence>
<keyword evidence="2" id="KW-0238">DNA-binding</keyword>
<gene>
    <name evidence="2" type="ORF">EUU23_03880</name>
</gene>
<dbReference type="Gene3D" id="2.10.260.10">
    <property type="match status" value="1"/>
</dbReference>
<sequence length="99" mass="11325">MYLTVMNAQTRISAKGQVVIPKDTRDRLGLTQGVVLDVIETPDGVLLREPRAKQKLSFEETTARIRKIVKYDGPMLTIDQLSWSAEAEREFRKRKHIDG</sequence>
<evidence type="ECO:0000313" key="3">
    <source>
        <dbReference type="Proteomes" id="UP000471147"/>
    </source>
</evidence>
<dbReference type="GO" id="GO:0003677">
    <property type="term" value="F:DNA binding"/>
    <property type="evidence" value="ECO:0007669"/>
    <property type="project" value="UniProtKB-KW"/>
</dbReference>
<dbReference type="InterPro" id="IPR007159">
    <property type="entry name" value="SpoVT-AbrB_dom"/>
</dbReference>
<reference evidence="2 3" key="1">
    <citation type="submission" date="2019-01" db="EMBL/GenBank/DDBJ databases">
        <title>Sphingorhabdus lacus sp.nov., isolated from an oligotrophic freshwater lake.</title>
        <authorList>
            <person name="Park M."/>
        </authorList>
    </citation>
    <scope>NUCLEOTIDE SEQUENCE [LARGE SCALE GENOMIC DNA]</scope>
    <source>
        <strain evidence="2 3">IMCC26285</strain>
    </source>
</reference>
<dbReference type="Pfam" id="PF04014">
    <property type="entry name" value="MazE_antitoxin"/>
    <property type="match status" value="1"/>
</dbReference>
<name>A0A6I4LXM5_9SPHN</name>
<dbReference type="EMBL" id="SDWJ01000001">
    <property type="protein sequence ID" value="MVZ96843.1"/>
    <property type="molecule type" value="Genomic_DNA"/>
</dbReference>
<dbReference type="AlphaFoldDB" id="A0A6I4LXM5"/>
<dbReference type="InterPro" id="IPR037914">
    <property type="entry name" value="SpoVT-AbrB_sf"/>
</dbReference>